<evidence type="ECO:0000256" key="1">
    <source>
        <dbReference type="RuleBase" id="RU003612"/>
    </source>
</evidence>
<keyword evidence="7" id="KW-1185">Reference proteome</keyword>
<dbReference type="InterPro" id="IPR036765">
    <property type="entry name" value="ZipA_FtsZ-bd_C_sf"/>
</dbReference>
<evidence type="ECO:0000256" key="2">
    <source>
        <dbReference type="RuleBase" id="RU003613"/>
    </source>
</evidence>
<dbReference type="SUPFAM" id="SSF64383">
    <property type="entry name" value="Cell-division protein ZipA, C-terminal domain"/>
    <property type="match status" value="1"/>
</dbReference>
<keyword evidence="1" id="KW-0131">Cell cycle</keyword>
<dbReference type="SMART" id="SM00771">
    <property type="entry name" value="ZipA_C"/>
    <property type="match status" value="1"/>
</dbReference>
<dbReference type="STRING" id="1219032.GCA_001515545_01134"/>
<keyword evidence="1 6" id="KW-0132">Cell division</keyword>
<evidence type="ECO:0000313" key="7">
    <source>
        <dbReference type="Proteomes" id="UP000220246"/>
    </source>
</evidence>
<comment type="subcellular location">
    <subcellularLocation>
        <location evidence="2">Cell inner membrane</location>
        <topology evidence="2">Single-pass type I membrane protein</topology>
    </subcellularLocation>
</comment>
<sequence>MSTLQISLAVVGVVLLGLIVAYNAWNTRRHAPKRADRDEQARQGAEDAARFEPALDGVDVTDLPPHMRPAATQPLSTPLHDPLLDAMPDKPEFEAPIAAPQPDKAVAPVAHGAGVEEPSPTQTAAAAPVHQPLPAERKLALDGLIDAIAPIQMEQSVSGEAALQVQPTTRRAGSKPFRIEGFNEATRDWESVRAGQRYNAFQAGVQLANRTGALNEIEFSEFAAKAQTFADALNGALELPDMLHEVGRARELDQFASEHDAQLSFMLRARTAAWSPGYVRQHAGQLGFVMTNMPGRMMLPSPVPGNYPLLVLAFDAQAAQAADLDRTAFHEVMLSLDVPQVPRTEQPFAKLREVAQALCEAMDGVLCDQNGQPLHPQVLEPIAGDLELLYDQLDQRELSAGSMLARRLFN</sequence>
<keyword evidence="2 4" id="KW-0472">Membrane</keyword>
<organism evidence="6 7">
    <name type="scientific">Comamonas terrigena</name>
    <dbReference type="NCBI Taxonomy" id="32013"/>
    <lineage>
        <taxon>Bacteria</taxon>
        <taxon>Pseudomonadati</taxon>
        <taxon>Pseudomonadota</taxon>
        <taxon>Betaproteobacteria</taxon>
        <taxon>Burkholderiales</taxon>
        <taxon>Comamonadaceae</taxon>
        <taxon>Comamonas</taxon>
    </lineage>
</organism>
<dbReference type="OrthoDB" id="8521018at2"/>
<accession>A0A2A7UVS0</accession>
<dbReference type="InterPro" id="IPR007449">
    <property type="entry name" value="ZipA_FtsZ-bd_C"/>
</dbReference>
<dbReference type="RefSeq" id="WP_066534305.1">
    <property type="nucleotide sequence ID" value="NZ_PDEA01000001.1"/>
</dbReference>
<feature type="transmembrane region" description="Helical" evidence="4">
    <location>
        <begin position="6"/>
        <end position="25"/>
    </location>
</feature>
<proteinExistence type="inferred from homology"/>
<gene>
    <name evidence="6" type="ORF">CRM82_12790</name>
</gene>
<keyword evidence="2" id="KW-0997">Cell inner membrane</keyword>
<feature type="region of interest" description="Disordered" evidence="3">
    <location>
        <begin position="30"/>
        <end position="79"/>
    </location>
</feature>
<evidence type="ECO:0000259" key="5">
    <source>
        <dbReference type="SMART" id="SM00771"/>
    </source>
</evidence>
<dbReference type="Gene3D" id="3.30.1400.10">
    <property type="entry name" value="ZipA, C-terminal FtsZ-binding domain"/>
    <property type="match status" value="1"/>
</dbReference>
<reference evidence="7" key="1">
    <citation type="submission" date="2017-09" db="EMBL/GenBank/DDBJ databases">
        <title>FDA dAtabase for Regulatory Grade micrObial Sequences (FDA-ARGOS): Supporting development and validation of Infectious Disease Dx tests.</title>
        <authorList>
            <person name="Minogue T."/>
            <person name="Wolcott M."/>
            <person name="Wasieloski L."/>
            <person name="Aguilar W."/>
            <person name="Moore D."/>
            <person name="Tallon L."/>
            <person name="Sadzewicz L."/>
            <person name="Ott S."/>
            <person name="Zhao X."/>
            <person name="Nagaraj S."/>
            <person name="Vavikolanu K."/>
            <person name="Aluvathingal J."/>
            <person name="Nadendla S."/>
            <person name="Sichtig H."/>
        </authorList>
    </citation>
    <scope>NUCLEOTIDE SEQUENCE [LARGE SCALE GENOMIC DNA]</scope>
    <source>
        <strain evidence="7">FDAARGOS_394</strain>
    </source>
</reference>
<evidence type="ECO:0000256" key="3">
    <source>
        <dbReference type="SAM" id="MobiDB-lite"/>
    </source>
</evidence>
<comment type="function">
    <text evidence="1">Essential cell division protein that stabilizes the FtsZ protofilaments by cross-linking them and that serves as a cytoplasmic membrane anchor for the Z ring. Also required for the recruitment to the septal ring of downstream cell division proteins.</text>
</comment>
<dbReference type="Pfam" id="PF04354">
    <property type="entry name" value="ZipA_C"/>
    <property type="match status" value="1"/>
</dbReference>
<dbReference type="GO" id="GO:0090529">
    <property type="term" value="P:cell septum assembly"/>
    <property type="evidence" value="ECO:0007669"/>
    <property type="project" value="InterPro"/>
</dbReference>
<dbReference type="Proteomes" id="UP000220246">
    <property type="component" value="Unassembled WGS sequence"/>
</dbReference>
<evidence type="ECO:0000313" key="6">
    <source>
        <dbReference type="EMBL" id="PEH89358.1"/>
    </source>
</evidence>
<dbReference type="AlphaFoldDB" id="A0A2A7UVS0"/>
<protein>
    <recommendedName>
        <fullName evidence="1">Cell division protein ZipA</fullName>
    </recommendedName>
</protein>
<feature type="compositionally biased region" description="Basic and acidic residues" evidence="3">
    <location>
        <begin position="33"/>
        <end position="50"/>
    </location>
</feature>
<dbReference type="GeneID" id="80801490"/>
<keyword evidence="4" id="KW-1133">Transmembrane helix</keyword>
<name>A0A2A7UVS0_COMTR</name>
<comment type="similarity">
    <text evidence="1">Belongs to the ZipA family.</text>
</comment>
<comment type="caution">
    <text evidence="6">The sequence shown here is derived from an EMBL/GenBank/DDBJ whole genome shotgun (WGS) entry which is preliminary data.</text>
</comment>
<dbReference type="EMBL" id="PDEA01000001">
    <property type="protein sequence ID" value="PEH89358.1"/>
    <property type="molecule type" value="Genomic_DNA"/>
</dbReference>
<dbReference type="GO" id="GO:0005886">
    <property type="term" value="C:plasma membrane"/>
    <property type="evidence" value="ECO:0007669"/>
    <property type="project" value="UniProtKB-SubCell"/>
</dbReference>
<keyword evidence="2" id="KW-1003">Cell membrane</keyword>
<evidence type="ECO:0000256" key="4">
    <source>
        <dbReference type="SAM" id="Phobius"/>
    </source>
</evidence>
<keyword evidence="2 4" id="KW-0812">Transmembrane</keyword>
<feature type="domain" description="ZipA C-terminal FtsZ-binding" evidence="5">
    <location>
        <begin position="259"/>
        <end position="386"/>
    </location>
</feature>